<organism evidence="2 3">
    <name type="scientific">Epicoccum nigrum</name>
    <name type="common">Soil fungus</name>
    <name type="synonym">Epicoccum purpurascens</name>
    <dbReference type="NCBI Taxonomy" id="105696"/>
    <lineage>
        <taxon>Eukaryota</taxon>
        <taxon>Fungi</taxon>
        <taxon>Dikarya</taxon>
        <taxon>Ascomycota</taxon>
        <taxon>Pezizomycotina</taxon>
        <taxon>Dothideomycetes</taxon>
        <taxon>Pleosporomycetidae</taxon>
        <taxon>Pleosporales</taxon>
        <taxon>Pleosporineae</taxon>
        <taxon>Didymellaceae</taxon>
        <taxon>Epicoccum</taxon>
    </lineage>
</organism>
<feature type="region of interest" description="Disordered" evidence="1">
    <location>
        <begin position="158"/>
        <end position="187"/>
    </location>
</feature>
<feature type="region of interest" description="Disordered" evidence="1">
    <location>
        <begin position="1"/>
        <end position="67"/>
    </location>
</feature>
<accession>A0A1Y2LZS0</accession>
<reference evidence="2 3" key="1">
    <citation type="journal article" date="2017" name="Genome Announc.">
        <title>Genome sequence of the saprophytic ascomycete Epicoccum nigrum ICMP 19927 strain isolated from New Zealand.</title>
        <authorList>
            <person name="Fokin M."/>
            <person name="Fleetwood D."/>
            <person name="Weir B.S."/>
            <person name="Villas-Boas S.G."/>
        </authorList>
    </citation>
    <scope>NUCLEOTIDE SEQUENCE [LARGE SCALE GENOMIC DNA]</scope>
    <source>
        <strain evidence="2 3">ICMP 19927</strain>
    </source>
</reference>
<evidence type="ECO:0000313" key="3">
    <source>
        <dbReference type="Proteomes" id="UP000193240"/>
    </source>
</evidence>
<evidence type="ECO:0000313" key="2">
    <source>
        <dbReference type="EMBL" id="OSS49376.1"/>
    </source>
</evidence>
<protein>
    <submittedName>
        <fullName evidence="2">Uncharacterized protein</fullName>
    </submittedName>
</protein>
<gene>
    <name evidence="2" type="ORF">B5807_05595</name>
</gene>
<dbReference type="InParanoid" id="A0A1Y2LZS0"/>
<proteinExistence type="predicted"/>
<feature type="compositionally biased region" description="Polar residues" evidence="1">
    <location>
        <begin position="1"/>
        <end position="30"/>
    </location>
</feature>
<sequence>MASSGEPQSQAKKAIASQSKQQVPQGAFESQLQPQPLAPLPNTLNDTAATPKDEEAQEKQDPPLAEAILGELQSARSDYAALQDRHRRLKHQFVELQWEVDRPDGLRTKAINYDNLMQVVADQQLQGTPQRTPGYQQRASSSLLSSIKAWLTSSISNEEAANRGVCESPTPFAQPKRTKRDDYRDGHKDTRAVVTPERAGSSTLKHTTKQEVTSATGKHPCVDFNRAPAQFQKMRMTSGLGLNAGWLRDDGEYDHLHQGKFPLFRYPYALWVGPPTRSDV</sequence>
<dbReference type="EMBL" id="KZ107844">
    <property type="protein sequence ID" value="OSS49376.1"/>
    <property type="molecule type" value="Genomic_DNA"/>
</dbReference>
<dbReference type="Proteomes" id="UP000193240">
    <property type="component" value="Unassembled WGS sequence"/>
</dbReference>
<feature type="compositionally biased region" description="Basic and acidic residues" evidence="1">
    <location>
        <begin position="51"/>
        <end position="61"/>
    </location>
</feature>
<keyword evidence="3" id="KW-1185">Reference proteome</keyword>
<dbReference type="AlphaFoldDB" id="A0A1Y2LZS0"/>
<evidence type="ECO:0000256" key="1">
    <source>
        <dbReference type="SAM" id="MobiDB-lite"/>
    </source>
</evidence>
<name>A0A1Y2LZS0_EPING</name>